<dbReference type="RefSeq" id="WP_132230445.1">
    <property type="nucleotide sequence ID" value="NZ_NRRH01000008.1"/>
</dbReference>
<accession>A0A4V2W963</accession>
<name>A0A4V2W963_MARGR</name>
<feature type="region of interest" description="Disordered" evidence="1">
    <location>
        <begin position="1"/>
        <end position="20"/>
    </location>
</feature>
<gene>
    <name evidence="2" type="ORF">EDC29_11212</name>
</gene>
<dbReference type="EMBL" id="SMDC01000012">
    <property type="protein sequence ID" value="TCW34160.1"/>
    <property type="molecule type" value="Genomic_DNA"/>
</dbReference>
<evidence type="ECO:0000256" key="1">
    <source>
        <dbReference type="SAM" id="MobiDB-lite"/>
    </source>
</evidence>
<dbReference type="Proteomes" id="UP000295247">
    <property type="component" value="Unassembled WGS sequence"/>
</dbReference>
<dbReference type="AlphaFoldDB" id="A0A4V2W963"/>
<proteinExistence type="predicted"/>
<protein>
    <submittedName>
        <fullName evidence="2">Uncharacterized protein</fullName>
    </submittedName>
</protein>
<sequence length="86" mass="9349">MHYSYASTRRPKSPSPLDPQVSELARDSIENTLLDHRFLGCQEGLERIDGFLAAAAKTIDETAEPFIAAANTEAQGAEPFPGKDLC</sequence>
<evidence type="ECO:0000313" key="2">
    <source>
        <dbReference type="EMBL" id="TCW34160.1"/>
    </source>
</evidence>
<evidence type="ECO:0000313" key="3">
    <source>
        <dbReference type="Proteomes" id="UP000295247"/>
    </source>
</evidence>
<reference evidence="2 3" key="1">
    <citation type="submission" date="2019-03" db="EMBL/GenBank/DDBJ databases">
        <title>Genomic Encyclopedia of Type Strains, Phase IV (KMG-IV): sequencing the most valuable type-strain genomes for metagenomic binning, comparative biology and taxonomic classification.</title>
        <authorList>
            <person name="Goeker M."/>
        </authorList>
    </citation>
    <scope>NUCLEOTIDE SEQUENCE [LARGE SCALE GENOMIC DNA]</scope>
    <source>
        <strain evidence="2 3">DSM 203</strain>
    </source>
</reference>
<comment type="caution">
    <text evidence="2">The sequence shown here is derived from an EMBL/GenBank/DDBJ whole genome shotgun (WGS) entry which is preliminary data.</text>
</comment>
<organism evidence="2 3">
    <name type="scientific">Marichromatium gracile</name>
    <name type="common">Chromatium gracile</name>
    <dbReference type="NCBI Taxonomy" id="1048"/>
    <lineage>
        <taxon>Bacteria</taxon>
        <taxon>Pseudomonadati</taxon>
        <taxon>Pseudomonadota</taxon>
        <taxon>Gammaproteobacteria</taxon>
        <taxon>Chromatiales</taxon>
        <taxon>Chromatiaceae</taxon>
        <taxon>Marichromatium</taxon>
    </lineage>
</organism>